<evidence type="ECO:0000256" key="5">
    <source>
        <dbReference type="ARBA" id="ARBA00023242"/>
    </source>
</evidence>
<dbReference type="PANTHER" id="PTHR17204">
    <property type="entry name" value="PRE-MRNA PROCESSING PROTEIN PRP39-RELATED"/>
    <property type="match status" value="1"/>
</dbReference>
<feature type="coiled-coil region" evidence="7">
    <location>
        <begin position="10"/>
        <end position="37"/>
    </location>
</feature>
<protein>
    <recommendedName>
        <fullName evidence="10">Pre-mRNA-processing factor 39</fullName>
    </recommendedName>
</protein>
<keyword evidence="2" id="KW-0507">mRNA processing</keyword>
<keyword evidence="3" id="KW-0677">Repeat</keyword>
<evidence type="ECO:0000256" key="6">
    <source>
        <dbReference type="ARBA" id="ARBA00038019"/>
    </source>
</evidence>
<dbReference type="SMART" id="SM00386">
    <property type="entry name" value="HAT"/>
    <property type="match status" value="7"/>
</dbReference>
<dbReference type="FunFam" id="1.25.40.10:FF:000451">
    <property type="entry name" value="mRNA splicing protein (Prp39), putative"/>
    <property type="match status" value="1"/>
</dbReference>
<dbReference type="OrthoDB" id="10265668at2759"/>
<dbReference type="PANTHER" id="PTHR17204:SF5">
    <property type="entry name" value="PRE-MRNA-PROCESSING FACTOR 39"/>
    <property type="match status" value="1"/>
</dbReference>
<evidence type="ECO:0000256" key="2">
    <source>
        <dbReference type="ARBA" id="ARBA00022664"/>
    </source>
</evidence>
<dbReference type="GO" id="GO:0071004">
    <property type="term" value="C:U2-type prespliceosome"/>
    <property type="evidence" value="ECO:0007669"/>
    <property type="project" value="TreeGrafter"/>
</dbReference>
<dbReference type="GO" id="GO:0000243">
    <property type="term" value="C:commitment complex"/>
    <property type="evidence" value="ECO:0007669"/>
    <property type="project" value="TreeGrafter"/>
</dbReference>
<sequence>MADMNSFGGMDEESAEIRRLNAEVEADTDNFENWEKLVAACEAQDGGLNRNSSPHALATLRDAYDRFLAKFPLLFGYWKKYADLEFNISGPESAEIVYERGCASITNSVDLWTNYCSFKMQTTHVPHLVREIFDRGAESVGLDFLSHPFWDKYIEYEELQEAHDRVFAILLRVIHIPMHQYARYFERFRQMCHTRPLEELVAPEVLSRFRAEVEAESYGVPKTELEVERDIRAKADAFYYEVFTRTQSETTKRWTYEAEIKRPYFHVTELENHQLINWRKYLDFEEEDGDYARIVALYERCLVTCAFYDEFWFRYARWMSAQPGKAEEVRNIYLRATTLFVPISRPGIRLQFAYFEEMSGRADIARDIHAAVLNELPESVETITSWANLERRQKGLDAAIEVYKAQIDSPRIDIFIKAALVTDWAFLLWKTKGSVDEARTVFAKNVQYYSDSRTFWQKWLEFELEQPTSAEQEKQHAVRIKQVFDDLRTKSRLSAAVKKELAEVYMTYLQQRGGKDAMKLFIQVDREMFGPQSVSVVSKSGVGKDSLALGELDEATRLKAEGRFFSYYQLQRDPDPNAVGPVPFQ</sequence>
<organism evidence="8 9">
    <name type="scientific">Coniochaeta pulveracea</name>
    <dbReference type="NCBI Taxonomy" id="177199"/>
    <lineage>
        <taxon>Eukaryota</taxon>
        <taxon>Fungi</taxon>
        <taxon>Dikarya</taxon>
        <taxon>Ascomycota</taxon>
        <taxon>Pezizomycotina</taxon>
        <taxon>Sordariomycetes</taxon>
        <taxon>Sordariomycetidae</taxon>
        <taxon>Coniochaetales</taxon>
        <taxon>Coniochaetaceae</taxon>
        <taxon>Coniochaeta</taxon>
    </lineage>
</organism>
<dbReference type="Proteomes" id="UP000275385">
    <property type="component" value="Unassembled WGS sequence"/>
</dbReference>
<dbReference type="InterPro" id="IPR011990">
    <property type="entry name" value="TPR-like_helical_dom_sf"/>
</dbReference>
<dbReference type="Gene3D" id="1.25.40.10">
    <property type="entry name" value="Tetratricopeptide repeat domain"/>
    <property type="match status" value="2"/>
</dbReference>
<dbReference type="InterPro" id="IPR059164">
    <property type="entry name" value="HAT_PRP39_C"/>
</dbReference>
<comment type="similarity">
    <text evidence="6">Belongs to the PRP39 family.</text>
</comment>
<dbReference type="GO" id="GO:0000395">
    <property type="term" value="P:mRNA 5'-splice site recognition"/>
    <property type="evidence" value="ECO:0007669"/>
    <property type="project" value="TreeGrafter"/>
</dbReference>
<proteinExistence type="inferred from homology"/>
<dbReference type="InterPro" id="IPR003107">
    <property type="entry name" value="HAT"/>
</dbReference>
<accession>A0A420Y335</accession>
<dbReference type="Pfam" id="PF23241">
    <property type="entry name" value="HAT_PRP39_C"/>
    <property type="match status" value="1"/>
</dbReference>
<comment type="caution">
    <text evidence="8">The sequence shown here is derived from an EMBL/GenBank/DDBJ whole genome shotgun (WGS) entry which is preliminary data.</text>
</comment>
<dbReference type="Pfam" id="PF23240">
    <property type="entry name" value="HAT_PRP39_N"/>
    <property type="match status" value="1"/>
</dbReference>
<keyword evidence="5" id="KW-0539">Nucleus</keyword>
<keyword evidence="4" id="KW-0508">mRNA splicing</keyword>
<evidence type="ECO:0000256" key="1">
    <source>
        <dbReference type="ARBA" id="ARBA00004123"/>
    </source>
</evidence>
<comment type="subcellular location">
    <subcellularLocation>
        <location evidence="1">Nucleus</location>
    </subcellularLocation>
</comment>
<gene>
    <name evidence="8" type="ORF">DL546_001845</name>
</gene>
<evidence type="ECO:0000256" key="3">
    <source>
        <dbReference type="ARBA" id="ARBA00022737"/>
    </source>
</evidence>
<reference evidence="8 9" key="1">
    <citation type="submission" date="2018-08" db="EMBL/GenBank/DDBJ databases">
        <title>Draft genome of the lignicolous fungus Coniochaeta pulveracea.</title>
        <authorList>
            <person name="Borstlap C.J."/>
            <person name="De Witt R.N."/>
            <person name="Botha A."/>
            <person name="Volschenk H."/>
        </authorList>
    </citation>
    <scope>NUCLEOTIDE SEQUENCE [LARGE SCALE GENOMIC DNA]</scope>
    <source>
        <strain evidence="8 9">CAB683</strain>
    </source>
</reference>
<evidence type="ECO:0000256" key="4">
    <source>
        <dbReference type="ARBA" id="ARBA00023187"/>
    </source>
</evidence>
<dbReference type="SUPFAM" id="SSF48452">
    <property type="entry name" value="TPR-like"/>
    <property type="match status" value="1"/>
</dbReference>
<dbReference type="GO" id="GO:0005685">
    <property type="term" value="C:U1 snRNP"/>
    <property type="evidence" value="ECO:0007669"/>
    <property type="project" value="TreeGrafter"/>
</dbReference>
<evidence type="ECO:0000313" key="9">
    <source>
        <dbReference type="Proteomes" id="UP000275385"/>
    </source>
</evidence>
<name>A0A420Y335_9PEZI</name>
<dbReference type="AlphaFoldDB" id="A0A420Y335"/>
<dbReference type="GO" id="GO:0030627">
    <property type="term" value="F:pre-mRNA 5'-splice site binding"/>
    <property type="evidence" value="ECO:0007669"/>
    <property type="project" value="TreeGrafter"/>
</dbReference>
<dbReference type="EMBL" id="QVQW01000058">
    <property type="protein sequence ID" value="RKU42295.1"/>
    <property type="molecule type" value="Genomic_DNA"/>
</dbReference>
<dbReference type="FunFam" id="1.25.40.10:FF:000064">
    <property type="entry name" value="Putative pre-mrna-processing factor 39"/>
    <property type="match status" value="1"/>
</dbReference>
<evidence type="ECO:0008006" key="10">
    <source>
        <dbReference type="Google" id="ProtNLM"/>
    </source>
</evidence>
<keyword evidence="9" id="KW-1185">Reference proteome</keyword>
<dbReference type="STRING" id="177199.A0A420Y335"/>
<keyword evidence="7" id="KW-0175">Coiled coil</keyword>
<evidence type="ECO:0000256" key="7">
    <source>
        <dbReference type="SAM" id="Coils"/>
    </source>
</evidence>
<evidence type="ECO:0000313" key="8">
    <source>
        <dbReference type="EMBL" id="RKU42295.1"/>
    </source>
</evidence>